<evidence type="ECO:0000313" key="2">
    <source>
        <dbReference type="Proteomes" id="UP000789901"/>
    </source>
</evidence>
<evidence type="ECO:0000313" key="1">
    <source>
        <dbReference type="EMBL" id="CAG8794280.1"/>
    </source>
</evidence>
<gene>
    <name evidence="1" type="ORF">GMARGA_LOCUS21749</name>
</gene>
<reference evidence="1 2" key="1">
    <citation type="submission" date="2021-06" db="EMBL/GenBank/DDBJ databases">
        <authorList>
            <person name="Kallberg Y."/>
            <person name="Tangrot J."/>
            <person name="Rosling A."/>
        </authorList>
    </citation>
    <scope>NUCLEOTIDE SEQUENCE [LARGE SCALE GENOMIC DNA]</scope>
    <source>
        <strain evidence="1 2">120-4 pot B 10/14</strain>
    </source>
</reference>
<proteinExistence type="predicted"/>
<comment type="caution">
    <text evidence="1">The sequence shown here is derived from an EMBL/GenBank/DDBJ whole genome shotgun (WGS) entry which is preliminary data.</text>
</comment>
<accession>A0ABN7VQY6</accession>
<sequence>MKFVVVTKNFDEKDELETRLQLSLINLYDKVTMAEMIQYRLIRKKSHKFHAKLYVKRLRGCKEDRESKNEADFLEFKQEFEVFLLQVIKSALGG</sequence>
<organism evidence="1 2">
    <name type="scientific">Gigaspora margarita</name>
    <dbReference type="NCBI Taxonomy" id="4874"/>
    <lineage>
        <taxon>Eukaryota</taxon>
        <taxon>Fungi</taxon>
        <taxon>Fungi incertae sedis</taxon>
        <taxon>Mucoromycota</taxon>
        <taxon>Glomeromycotina</taxon>
        <taxon>Glomeromycetes</taxon>
        <taxon>Diversisporales</taxon>
        <taxon>Gigasporaceae</taxon>
        <taxon>Gigaspora</taxon>
    </lineage>
</organism>
<dbReference type="Proteomes" id="UP000789901">
    <property type="component" value="Unassembled WGS sequence"/>
</dbReference>
<name>A0ABN7VQY6_GIGMA</name>
<protein>
    <submittedName>
        <fullName evidence="1">5701_t:CDS:1</fullName>
    </submittedName>
</protein>
<keyword evidence="2" id="KW-1185">Reference proteome</keyword>
<dbReference type="EMBL" id="CAJVQB010020370">
    <property type="protein sequence ID" value="CAG8794280.1"/>
    <property type="molecule type" value="Genomic_DNA"/>
</dbReference>